<comment type="caution">
    <text evidence="2">The sequence shown here is derived from an EMBL/GenBank/DDBJ whole genome shotgun (WGS) entry which is preliminary data.</text>
</comment>
<organism evidence="2 3">
    <name type="scientific">Sphingobacterium olei</name>
    <dbReference type="NCBI Taxonomy" id="2571155"/>
    <lineage>
        <taxon>Bacteria</taxon>
        <taxon>Pseudomonadati</taxon>
        <taxon>Bacteroidota</taxon>
        <taxon>Sphingobacteriia</taxon>
        <taxon>Sphingobacteriales</taxon>
        <taxon>Sphingobacteriaceae</taxon>
        <taxon>Sphingobacterium</taxon>
    </lineage>
</organism>
<evidence type="ECO:0000313" key="2">
    <source>
        <dbReference type="EMBL" id="TJZ61922.1"/>
    </source>
</evidence>
<proteinExistence type="predicted"/>
<dbReference type="InterPro" id="IPR032186">
    <property type="entry name" value="DUF5018"/>
</dbReference>
<dbReference type="Pfam" id="PF16410">
    <property type="entry name" value="DUF5018"/>
    <property type="match status" value="1"/>
</dbReference>
<dbReference type="Proteomes" id="UP000306808">
    <property type="component" value="Unassembled WGS sequence"/>
</dbReference>
<dbReference type="RefSeq" id="WP_136900270.1">
    <property type="nucleotide sequence ID" value="NZ_SUME01000002.1"/>
</dbReference>
<sequence>MKRLDKNIKIFLFLIGTLSILSCQKPEYRDRYEENLISDIFATHDGRGRDRLFEARVVDDKIYIDVDYYHPIDSDNEVNLSKLFLRATVPADATVSPSLSELWDLTTPKQLTITSGAGLTKTYTVIANKQGNTDVSNATLKFEDVNGDNQEVSAIIIGSNINFSLVPGTVMNNAKLSYTINRHSSGSVANNGNIDLSSPKPFTVSSVGNASKQYTLQVVEAVKLAKGIRPGSAKIMFAKKLKSDLGISVDNMTGGIAATGRYVVLNTRDQNSIYIDAFTGAKVGEIDLGPVRGSLRNFYTTADDAGNIFVCNLTQNDGNVFNIWKLSSVTSAPQSFISWTTTGAYGRKLSIIGDVNTNAIITVPVVGALSSNFARWRVVNGSLVSQTPEIVTISGYSWSNNNIDVIYTSPTSITSEYFAVGYAGSNPISNSLARVNGATNSVMTTLSQLGTNFISNAVDYITFNNGKFVSYNHVNGQPWGSADQVYLIDVDGGFSGDPSLSPSTTPGLVWAAEKGKYGWVAGNVQNGNGTGDVAMTVSENGYFLYLYFMFTNGYVVGVQFDCVDIQ</sequence>
<dbReference type="PROSITE" id="PS51257">
    <property type="entry name" value="PROKAR_LIPOPROTEIN"/>
    <property type="match status" value="1"/>
</dbReference>
<evidence type="ECO:0000259" key="1">
    <source>
        <dbReference type="Pfam" id="PF16410"/>
    </source>
</evidence>
<dbReference type="EMBL" id="SUME01000002">
    <property type="protein sequence ID" value="TJZ61922.1"/>
    <property type="molecule type" value="Genomic_DNA"/>
</dbReference>
<name>A0A4U0P5E5_9SPHI</name>
<feature type="domain" description="DUF5018" evidence="1">
    <location>
        <begin position="17"/>
        <end position="355"/>
    </location>
</feature>
<evidence type="ECO:0000313" key="3">
    <source>
        <dbReference type="Proteomes" id="UP000306808"/>
    </source>
</evidence>
<dbReference type="OrthoDB" id="1094445at2"/>
<reference evidence="2 3" key="1">
    <citation type="submission" date="2019-04" db="EMBL/GenBank/DDBJ databases">
        <title>Sphingobacterium olei sp. nov., isolated from oil-contaminated soil.</title>
        <authorList>
            <person name="Liu B."/>
        </authorList>
    </citation>
    <scope>NUCLEOTIDE SEQUENCE [LARGE SCALE GENOMIC DNA]</scope>
    <source>
        <strain evidence="2 3">HAL-9</strain>
    </source>
</reference>
<protein>
    <submittedName>
        <fullName evidence="2">DUF5018 domain-containing protein</fullName>
    </submittedName>
</protein>
<dbReference type="AlphaFoldDB" id="A0A4U0P5E5"/>
<accession>A0A4U0P5E5</accession>
<keyword evidence="3" id="KW-1185">Reference proteome</keyword>
<gene>
    <name evidence="2" type="ORF">FAZ15_05240</name>
</gene>